<organism evidence="2 3">
    <name type="scientific">Loktanella atrilutea</name>
    <dbReference type="NCBI Taxonomy" id="366533"/>
    <lineage>
        <taxon>Bacteria</taxon>
        <taxon>Pseudomonadati</taxon>
        <taxon>Pseudomonadota</taxon>
        <taxon>Alphaproteobacteria</taxon>
        <taxon>Rhodobacterales</taxon>
        <taxon>Roseobacteraceae</taxon>
        <taxon>Loktanella</taxon>
    </lineage>
</organism>
<proteinExistence type="predicted"/>
<evidence type="ECO:0000313" key="2">
    <source>
        <dbReference type="EMBL" id="SHE59782.1"/>
    </source>
</evidence>
<feature type="transmembrane region" description="Helical" evidence="1">
    <location>
        <begin position="82"/>
        <end position="104"/>
    </location>
</feature>
<keyword evidence="1" id="KW-0472">Membrane</keyword>
<feature type="transmembrane region" description="Helical" evidence="1">
    <location>
        <begin position="149"/>
        <end position="170"/>
    </location>
</feature>
<feature type="transmembrane region" description="Helical" evidence="1">
    <location>
        <begin position="320"/>
        <end position="337"/>
    </location>
</feature>
<keyword evidence="1" id="KW-1133">Transmembrane helix</keyword>
<dbReference type="NCBIfam" id="TIGR03082">
    <property type="entry name" value="Gneg_AbrB_dup"/>
    <property type="match status" value="1"/>
</dbReference>
<dbReference type="InterPro" id="IPR007820">
    <property type="entry name" value="AbrB_fam"/>
</dbReference>
<sequence length="342" mass="34177">MISGFRKAATAAVIGLAGATCAALIGLPAAGLIGSSIAVAVAATLGVAMAVPQRLRDVAFAIIGISLGAGVQADALSQVGSWSVSLLLLALSLVATLMGGATLLRRVFGMDVETAYLSSSPGTMSNAIAIALDGHGNVTTITILQVMRLLVLVAVVPPLATALDAQPAALRVVHPMGAVALVLLLALTLGAGTLAARWKVPAACLLIGMILSASAHVADLAHGPAPAWAIFAAFVVTGTAAGTRLTAITPRQLLGMAGAGTVLIGTTLGVSLAFASAAALLTGLPWGQIWIAYAPGGVEAMAAIGLALGYDPAFVAIHHFARIVILVIMVPILLQYGRRGSD</sequence>
<dbReference type="EMBL" id="FQUE01000001">
    <property type="protein sequence ID" value="SHE59782.1"/>
    <property type="molecule type" value="Genomic_DNA"/>
</dbReference>
<dbReference type="STRING" id="366533.SAMN05444339_101839"/>
<feature type="transmembrane region" description="Helical" evidence="1">
    <location>
        <begin position="259"/>
        <end position="284"/>
    </location>
</feature>
<dbReference type="PANTHER" id="PTHR38457:SF1">
    <property type="entry name" value="REGULATOR ABRB-RELATED"/>
    <property type="match status" value="1"/>
</dbReference>
<gene>
    <name evidence="2" type="ORF">SAMN05444339_101839</name>
</gene>
<keyword evidence="3" id="KW-1185">Reference proteome</keyword>
<feature type="transmembrane region" description="Helical" evidence="1">
    <location>
        <begin position="203"/>
        <end position="221"/>
    </location>
</feature>
<dbReference type="Proteomes" id="UP000183987">
    <property type="component" value="Unassembled WGS sequence"/>
</dbReference>
<protein>
    <recommendedName>
        <fullName evidence="4">Ammonia monooxygenase</fullName>
    </recommendedName>
</protein>
<name>A0A1M4USR7_LOKAT</name>
<keyword evidence="1" id="KW-0812">Transmembrane</keyword>
<evidence type="ECO:0008006" key="4">
    <source>
        <dbReference type="Google" id="ProtNLM"/>
    </source>
</evidence>
<reference evidence="3" key="1">
    <citation type="submission" date="2016-11" db="EMBL/GenBank/DDBJ databases">
        <authorList>
            <person name="Varghese N."/>
            <person name="Submissions S."/>
        </authorList>
    </citation>
    <scope>NUCLEOTIDE SEQUENCE [LARGE SCALE GENOMIC DNA]</scope>
    <source>
        <strain evidence="3">DSM 29326</strain>
    </source>
</reference>
<dbReference type="InterPro" id="IPR017516">
    <property type="entry name" value="AbrB_dup"/>
</dbReference>
<dbReference type="OrthoDB" id="7157734at2"/>
<dbReference type="PIRSF" id="PIRSF038991">
    <property type="entry name" value="Protein_AbrB"/>
    <property type="match status" value="1"/>
</dbReference>
<feature type="transmembrane region" description="Helical" evidence="1">
    <location>
        <begin position="227"/>
        <end position="247"/>
    </location>
</feature>
<dbReference type="GO" id="GO:0016020">
    <property type="term" value="C:membrane"/>
    <property type="evidence" value="ECO:0007669"/>
    <property type="project" value="InterPro"/>
</dbReference>
<feature type="transmembrane region" description="Helical" evidence="1">
    <location>
        <begin position="290"/>
        <end position="308"/>
    </location>
</feature>
<evidence type="ECO:0000313" key="3">
    <source>
        <dbReference type="Proteomes" id="UP000183987"/>
    </source>
</evidence>
<dbReference type="AlphaFoldDB" id="A0A1M4USR7"/>
<dbReference type="GO" id="GO:0010468">
    <property type="term" value="P:regulation of gene expression"/>
    <property type="evidence" value="ECO:0007669"/>
    <property type="project" value="InterPro"/>
</dbReference>
<dbReference type="PANTHER" id="PTHR38457">
    <property type="entry name" value="REGULATOR ABRB-RELATED"/>
    <property type="match status" value="1"/>
</dbReference>
<accession>A0A1M4USR7</accession>
<dbReference type="Pfam" id="PF05145">
    <property type="entry name" value="AbrB"/>
    <property type="match status" value="1"/>
</dbReference>
<feature type="transmembrane region" description="Helical" evidence="1">
    <location>
        <begin position="176"/>
        <end position="196"/>
    </location>
</feature>
<evidence type="ECO:0000256" key="1">
    <source>
        <dbReference type="SAM" id="Phobius"/>
    </source>
</evidence>